<dbReference type="PANTHER" id="PTHR39337:SF1">
    <property type="entry name" value="BLR5642 PROTEIN"/>
    <property type="match status" value="1"/>
</dbReference>
<name>A0ABZ2YBH9_9BACT</name>
<dbReference type="InterPro" id="IPR007438">
    <property type="entry name" value="DUF488"/>
</dbReference>
<dbReference type="Proteomes" id="UP001461341">
    <property type="component" value="Chromosome"/>
</dbReference>
<evidence type="ECO:0000313" key="3">
    <source>
        <dbReference type="Proteomes" id="UP001461341"/>
    </source>
</evidence>
<organism evidence="2 3">
    <name type="scientific">Thermatribacter velox</name>
    <dbReference type="NCBI Taxonomy" id="3039681"/>
    <lineage>
        <taxon>Bacteria</taxon>
        <taxon>Pseudomonadati</taxon>
        <taxon>Atribacterota</taxon>
        <taxon>Atribacteria</taxon>
        <taxon>Atribacterales</taxon>
        <taxon>Thermatribacteraceae</taxon>
        <taxon>Thermatribacter</taxon>
    </lineage>
</organism>
<keyword evidence="3" id="KW-1185">Reference proteome</keyword>
<sequence>MKEGWRKVKEVVAFDKVLVVYTIGHSNHSLERFLELLKRHDIQLVVDVRSHPYSRYVPHFNRETLQKALKTQGIQYLFRGNLLGGRPKEQEFYNQKGEVLYERLAKAPFFEKGLAEVLQLASSAKLALMCSEENPHSCHRFLLIGKELLKRGAKVFNILGDGSLEEGKSEQSNKANNALPESTY</sequence>
<dbReference type="PANTHER" id="PTHR39337">
    <property type="entry name" value="BLR5642 PROTEIN"/>
    <property type="match status" value="1"/>
</dbReference>
<dbReference type="Pfam" id="PF04343">
    <property type="entry name" value="DUF488"/>
    <property type="match status" value="1"/>
</dbReference>
<dbReference type="PIRSF" id="PIRSF024492">
    <property type="entry name" value="UCP024492"/>
    <property type="match status" value="1"/>
</dbReference>
<proteinExistence type="predicted"/>
<accession>A0ABZ2YBH9</accession>
<feature type="compositionally biased region" description="Polar residues" evidence="1">
    <location>
        <begin position="172"/>
        <end position="184"/>
    </location>
</feature>
<gene>
    <name evidence="2" type="ORF">QBE54_01120</name>
</gene>
<feature type="region of interest" description="Disordered" evidence="1">
    <location>
        <begin position="165"/>
        <end position="184"/>
    </location>
</feature>
<dbReference type="InterPro" id="IPR014519">
    <property type="entry name" value="UCP024492"/>
</dbReference>
<reference evidence="2 3" key="1">
    <citation type="submission" date="2023-03" db="EMBL/GenBank/DDBJ databases">
        <title>Novel Species.</title>
        <authorList>
            <person name="Ma S."/>
        </authorList>
    </citation>
    <scope>NUCLEOTIDE SEQUENCE [LARGE SCALE GENOMIC DNA]</scope>
    <source>
        <strain evidence="2 3">B11</strain>
    </source>
</reference>
<dbReference type="EMBL" id="CP121689">
    <property type="protein sequence ID" value="WZL76365.1"/>
    <property type="molecule type" value="Genomic_DNA"/>
</dbReference>
<evidence type="ECO:0000313" key="2">
    <source>
        <dbReference type="EMBL" id="WZL76365.1"/>
    </source>
</evidence>
<dbReference type="RefSeq" id="WP_369018523.1">
    <property type="nucleotide sequence ID" value="NZ_CP121689.1"/>
</dbReference>
<protein>
    <submittedName>
        <fullName evidence="2">DUF488 domain-containing protein</fullName>
    </submittedName>
</protein>
<evidence type="ECO:0000256" key="1">
    <source>
        <dbReference type="SAM" id="MobiDB-lite"/>
    </source>
</evidence>